<dbReference type="EMBL" id="FOUO01000002">
    <property type="protein sequence ID" value="SFM29580.1"/>
    <property type="molecule type" value="Genomic_DNA"/>
</dbReference>
<dbReference type="RefSeq" id="WP_090483528.1">
    <property type="nucleotide sequence ID" value="NZ_FOUO01000002.1"/>
</dbReference>
<dbReference type="PANTHER" id="PTHR38099:SF1">
    <property type="entry name" value="LARGE RIBOSOMAL RNA SUBUNIT ACCUMULATION PROTEIN YCED"/>
    <property type="match status" value="1"/>
</dbReference>
<sequence length="179" mass="19309">MSDSPLPERVDPLRLANRDGTLQGVLGLDSMPRLREAVRAMDRPAHVGLRFVREYGRMRVEGEVRAQVELLCQRCLQPVSCDVATTFQVVPAADMDAACALEADAEPVLLDNGLLAVHALVEEEILLALPAVPVHGDGTCAVRSSREFTTGEVEAARKEERGNPFAVLGRLKGDPGDGD</sequence>
<evidence type="ECO:0000313" key="6">
    <source>
        <dbReference type="EMBL" id="SFM29580.1"/>
    </source>
</evidence>
<dbReference type="Proteomes" id="UP000199556">
    <property type="component" value="Unassembled WGS sequence"/>
</dbReference>
<accession>A0A1I4PQ15</accession>
<keyword evidence="4" id="KW-0690">Ribosome biogenesis</keyword>
<evidence type="ECO:0000256" key="1">
    <source>
        <dbReference type="ARBA" id="ARBA00002868"/>
    </source>
</evidence>
<dbReference type="STRING" id="195064.SAMN05421721_102115"/>
<dbReference type="GO" id="GO:0042254">
    <property type="term" value="P:ribosome biogenesis"/>
    <property type="evidence" value="ECO:0007669"/>
    <property type="project" value="UniProtKB-KW"/>
</dbReference>
<evidence type="ECO:0000256" key="4">
    <source>
        <dbReference type="ARBA" id="ARBA00022517"/>
    </source>
</evidence>
<reference evidence="6 7" key="1">
    <citation type="submission" date="2016-10" db="EMBL/GenBank/DDBJ databases">
        <authorList>
            <person name="de Groot N.N."/>
        </authorList>
    </citation>
    <scope>NUCLEOTIDE SEQUENCE [LARGE SCALE GENOMIC DNA]</scope>
    <source>
        <strain evidence="6 7">DSM 4180</strain>
    </source>
</reference>
<proteinExistence type="inferred from homology"/>
<comment type="function">
    <text evidence="1">Plays a role in synthesis, processing and/or stability of 23S rRNA.</text>
</comment>
<protein>
    <recommendedName>
        <fullName evidence="3">Large ribosomal RNA subunit accumulation protein YceD</fullName>
    </recommendedName>
    <alternativeName>
        <fullName evidence="5">23S rRNA accumulation protein YceD</fullName>
    </alternativeName>
</protein>
<name>A0A1I4PQ15_ECTMO</name>
<dbReference type="AlphaFoldDB" id="A0A1I4PQ15"/>
<comment type="similarity">
    <text evidence="2">Belongs to the DUF177 domain family.</text>
</comment>
<organism evidence="6 7">
    <name type="scientific">Ectothiorhodospira mobilis</name>
    <dbReference type="NCBI Taxonomy" id="195064"/>
    <lineage>
        <taxon>Bacteria</taxon>
        <taxon>Pseudomonadati</taxon>
        <taxon>Pseudomonadota</taxon>
        <taxon>Gammaproteobacteria</taxon>
        <taxon>Chromatiales</taxon>
        <taxon>Ectothiorhodospiraceae</taxon>
        <taxon>Ectothiorhodospira</taxon>
    </lineage>
</organism>
<dbReference type="Pfam" id="PF02620">
    <property type="entry name" value="YceD"/>
    <property type="match status" value="1"/>
</dbReference>
<evidence type="ECO:0000256" key="5">
    <source>
        <dbReference type="ARBA" id="ARBA00031841"/>
    </source>
</evidence>
<evidence type="ECO:0000256" key="3">
    <source>
        <dbReference type="ARBA" id="ARBA00015716"/>
    </source>
</evidence>
<keyword evidence="7" id="KW-1185">Reference proteome</keyword>
<dbReference type="PANTHER" id="PTHR38099">
    <property type="entry name" value="LARGE RIBOSOMAL RNA SUBUNIT ACCUMULATION PROTEIN YCED"/>
    <property type="match status" value="1"/>
</dbReference>
<dbReference type="OrthoDB" id="9786771at2"/>
<evidence type="ECO:0000256" key="2">
    <source>
        <dbReference type="ARBA" id="ARBA00010740"/>
    </source>
</evidence>
<dbReference type="InterPro" id="IPR003772">
    <property type="entry name" value="YceD"/>
</dbReference>
<gene>
    <name evidence="6" type="ORF">SAMN05421721_102115</name>
</gene>
<dbReference type="GO" id="GO:0005829">
    <property type="term" value="C:cytosol"/>
    <property type="evidence" value="ECO:0007669"/>
    <property type="project" value="TreeGrafter"/>
</dbReference>
<evidence type="ECO:0000313" key="7">
    <source>
        <dbReference type="Proteomes" id="UP000199556"/>
    </source>
</evidence>
<dbReference type="InterPro" id="IPR039255">
    <property type="entry name" value="YceD_bac"/>
</dbReference>